<dbReference type="HOGENOM" id="CLU_3015747_0_0_1"/>
<dbReference type="InParanoid" id="A0A0C9ZSA1"/>
<dbReference type="Proteomes" id="UP000054485">
    <property type="component" value="Unassembled WGS sequence"/>
</dbReference>
<sequence length="56" mass="6527">MQREWYPRPACFSLTASTVALPFTAHIHGYLLSLYCCVLLQYWLAVPNTHDVLNWD</sequence>
<dbReference type="AlphaFoldDB" id="A0A0C9ZSA1"/>
<proteinExistence type="predicted"/>
<evidence type="ECO:0000313" key="1">
    <source>
        <dbReference type="EMBL" id="KIK40675.1"/>
    </source>
</evidence>
<accession>A0A0C9ZSA1</accession>
<keyword evidence="2" id="KW-1185">Reference proteome</keyword>
<protein>
    <submittedName>
        <fullName evidence="1">Uncharacterized protein</fullName>
    </submittedName>
</protein>
<gene>
    <name evidence="1" type="ORF">CY34DRAFT_806974</name>
</gene>
<reference evidence="1 2" key="1">
    <citation type="submission" date="2014-04" db="EMBL/GenBank/DDBJ databases">
        <authorList>
            <consortium name="DOE Joint Genome Institute"/>
            <person name="Kuo A."/>
            <person name="Ruytinx J."/>
            <person name="Rineau F."/>
            <person name="Colpaert J."/>
            <person name="Kohler A."/>
            <person name="Nagy L.G."/>
            <person name="Floudas D."/>
            <person name="Copeland A."/>
            <person name="Barry K.W."/>
            <person name="Cichocki N."/>
            <person name="Veneault-Fourrey C."/>
            <person name="LaButti K."/>
            <person name="Lindquist E.A."/>
            <person name="Lipzen A."/>
            <person name="Lundell T."/>
            <person name="Morin E."/>
            <person name="Murat C."/>
            <person name="Sun H."/>
            <person name="Tunlid A."/>
            <person name="Henrissat B."/>
            <person name="Grigoriev I.V."/>
            <person name="Hibbett D.S."/>
            <person name="Martin F."/>
            <person name="Nordberg H.P."/>
            <person name="Cantor M.N."/>
            <person name="Hua S.X."/>
        </authorList>
    </citation>
    <scope>NUCLEOTIDE SEQUENCE [LARGE SCALE GENOMIC DNA]</scope>
    <source>
        <strain evidence="1 2">UH-Slu-Lm8-n1</strain>
    </source>
</reference>
<organism evidence="1 2">
    <name type="scientific">Suillus luteus UH-Slu-Lm8-n1</name>
    <dbReference type="NCBI Taxonomy" id="930992"/>
    <lineage>
        <taxon>Eukaryota</taxon>
        <taxon>Fungi</taxon>
        <taxon>Dikarya</taxon>
        <taxon>Basidiomycota</taxon>
        <taxon>Agaricomycotina</taxon>
        <taxon>Agaricomycetes</taxon>
        <taxon>Agaricomycetidae</taxon>
        <taxon>Boletales</taxon>
        <taxon>Suillineae</taxon>
        <taxon>Suillaceae</taxon>
        <taxon>Suillus</taxon>
    </lineage>
</organism>
<name>A0A0C9ZSA1_9AGAM</name>
<dbReference type="EMBL" id="KN835294">
    <property type="protein sequence ID" value="KIK40675.1"/>
    <property type="molecule type" value="Genomic_DNA"/>
</dbReference>
<evidence type="ECO:0000313" key="2">
    <source>
        <dbReference type="Proteomes" id="UP000054485"/>
    </source>
</evidence>
<reference evidence="2" key="2">
    <citation type="submission" date="2015-01" db="EMBL/GenBank/DDBJ databases">
        <title>Evolutionary Origins and Diversification of the Mycorrhizal Mutualists.</title>
        <authorList>
            <consortium name="DOE Joint Genome Institute"/>
            <consortium name="Mycorrhizal Genomics Consortium"/>
            <person name="Kohler A."/>
            <person name="Kuo A."/>
            <person name="Nagy L.G."/>
            <person name="Floudas D."/>
            <person name="Copeland A."/>
            <person name="Barry K.W."/>
            <person name="Cichocki N."/>
            <person name="Veneault-Fourrey C."/>
            <person name="LaButti K."/>
            <person name="Lindquist E.A."/>
            <person name="Lipzen A."/>
            <person name="Lundell T."/>
            <person name="Morin E."/>
            <person name="Murat C."/>
            <person name="Riley R."/>
            <person name="Ohm R."/>
            <person name="Sun H."/>
            <person name="Tunlid A."/>
            <person name="Henrissat B."/>
            <person name="Grigoriev I.V."/>
            <person name="Hibbett D.S."/>
            <person name="Martin F."/>
        </authorList>
    </citation>
    <scope>NUCLEOTIDE SEQUENCE [LARGE SCALE GENOMIC DNA]</scope>
    <source>
        <strain evidence="2">UH-Slu-Lm8-n1</strain>
    </source>
</reference>